<dbReference type="EMBL" id="VSWC01000027">
    <property type="protein sequence ID" value="KAA1110743.1"/>
    <property type="molecule type" value="Genomic_DNA"/>
</dbReference>
<feature type="compositionally biased region" description="Polar residues" evidence="1">
    <location>
        <begin position="150"/>
        <end position="163"/>
    </location>
</feature>
<evidence type="ECO:0000256" key="1">
    <source>
        <dbReference type="SAM" id="MobiDB-lite"/>
    </source>
</evidence>
<keyword evidence="3" id="KW-1185">Reference proteome</keyword>
<evidence type="ECO:0000313" key="2">
    <source>
        <dbReference type="EMBL" id="KAA1110743.1"/>
    </source>
</evidence>
<protein>
    <submittedName>
        <fullName evidence="2">Uncharacterized protein</fullName>
    </submittedName>
</protein>
<reference evidence="2 3" key="1">
    <citation type="submission" date="2019-05" db="EMBL/GenBank/DDBJ databases">
        <title>Emergence of the Ug99 lineage of the wheat stem rust pathogen through somatic hybridization.</title>
        <authorList>
            <person name="Li F."/>
            <person name="Upadhyaya N.M."/>
            <person name="Sperschneider J."/>
            <person name="Matny O."/>
            <person name="Nguyen-Phuc H."/>
            <person name="Mago R."/>
            <person name="Raley C."/>
            <person name="Miller M.E."/>
            <person name="Silverstein K.A.T."/>
            <person name="Henningsen E."/>
            <person name="Hirsch C.D."/>
            <person name="Visser B."/>
            <person name="Pretorius Z.A."/>
            <person name="Steffenson B.J."/>
            <person name="Schwessinger B."/>
            <person name="Dodds P.N."/>
            <person name="Figueroa M."/>
        </authorList>
    </citation>
    <scope>NUCLEOTIDE SEQUENCE [LARGE SCALE GENOMIC DNA]</scope>
    <source>
        <strain evidence="2">21-0</strain>
    </source>
</reference>
<sequence>MTEESWTIIKPESIFTRFPQNHPALATPPPQQNKTKQNKPIHQTSLLNMNDFFSCLVIFGLVALSQAKSVSTQPQIVRPVNYSLVKSSTDNTHSWLINQNLGSEYKPMSCSTCEMFVIAQDCKPVHNDANVAPASVSCDKAYLPAKDPKTQPTSCQTRSSGDFNCSDRKDGSKSKLSNLSYSPFHHYISIIILPRTLNKLTRIFRTVPVCHACLPIA</sequence>
<accession>A0A5B0QCU5</accession>
<comment type="caution">
    <text evidence="2">The sequence shown here is derived from an EMBL/GenBank/DDBJ whole genome shotgun (WGS) entry which is preliminary data.</text>
</comment>
<proteinExistence type="predicted"/>
<name>A0A5B0QCU5_PUCGR</name>
<dbReference type="AlphaFoldDB" id="A0A5B0QCU5"/>
<feature type="region of interest" description="Disordered" evidence="1">
    <location>
        <begin position="146"/>
        <end position="174"/>
    </location>
</feature>
<organism evidence="2 3">
    <name type="scientific">Puccinia graminis f. sp. tritici</name>
    <dbReference type="NCBI Taxonomy" id="56615"/>
    <lineage>
        <taxon>Eukaryota</taxon>
        <taxon>Fungi</taxon>
        <taxon>Dikarya</taxon>
        <taxon>Basidiomycota</taxon>
        <taxon>Pucciniomycotina</taxon>
        <taxon>Pucciniomycetes</taxon>
        <taxon>Pucciniales</taxon>
        <taxon>Pucciniaceae</taxon>
        <taxon>Puccinia</taxon>
    </lineage>
</organism>
<evidence type="ECO:0000313" key="3">
    <source>
        <dbReference type="Proteomes" id="UP000324748"/>
    </source>
</evidence>
<gene>
    <name evidence="2" type="ORF">PGT21_030586</name>
</gene>
<feature type="region of interest" description="Disordered" evidence="1">
    <location>
        <begin position="19"/>
        <end position="39"/>
    </location>
</feature>
<dbReference type="Proteomes" id="UP000324748">
    <property type="component" value="Unassembled WGS sequence"/>
</dbReference>